<feature type="signal peptide" evidence="1">
    <location>
        <begin position="1"/>
        <end position="30"/>
    </location>
</feature>
<organism evidence="2 3">
    <name type="scientific">Peribacillus castrilensis</name>
    <dbReference type="NCBI Taxonomy" id="2897690"/>
    <lineage>
        <taxon>Bacteria</taxon>
        <taxon>Bacillati</taxon>
        <taxon>Bacillota</taxon>
        <taxon>Bacilli</taxon>
        <taxon>Bacillales</taxon>
        <taxon>Bacillaceae</taxon>
        <taxon>Peribacillus</taxon>
    </lineage>
</organism>
<keyword evidence="1" id="KW-0732">Signal</keyword>
<evidence type="ECO:0000256" key="1">
    <source>
        <dbReference type="SAM" id="SignalP"/>
    </source>
</evidence>
<dbReference type="PANTHER" id="PTHR32401:SF48">
    <property type="entry name" value="LEGUME LECTIN DOMAIN-CONTAINING PROTEIN"/>
    <property type="match status" value="1"/>
</dbReference>
<dbReference type="InterPro" id="IPR013320">
    <property type="entry name" value="ConA-like_dom_sf"/>
</dbReference>
<keyword evidence="3" id="KW-1185">Reference proteome</keyword>
<sequence>MKKSNRKLPRAALSLMLVMGLILPSPGWLAPVHVKAANNDNPPFKIDLTGIFVTPATGSNSSVIGGNIVQVTPNTTNQKGGIWSTEANKMDLTKDFKASMYIYFGDRGANAADGMAFVMHNDSRGTNAISPHSGSGLGVYAGQTHGSSKTDGIQKSFAVEFDTFINNNVNDGYFDTNTTKGAHVAWSYPGQAETYIDYYTSFQHRRTMKHNNIDGPNNGAQYPGNLSNDTWRKFTINWNATTSTLTYQLEGLSSVSIPINVQDIFGADQVYWGFTGSTGSRYQNNRVAFEEVPGLVNAEVKETITRKDGVVVDNGALANNGEELTYTINAKYLSGKQDWTDIIVKTVLNDHVSYVPGSMAISSGDGSGELDDSFWTGQSLAASIPNMNTNRNDVTISFKVKVNQVKVNTPVTETVKFEGSNYITNTHPVDYVIQANNVPEVTINEKGPIHLAVGEDYQAKGTWKDSDDSTNTLYYDLNGELLKSEVLDNGGSTEPVDWSYLITSDQLKLGENNLQVIARDGKGAYSVSAKLKIIVESPPAITLTDANREIPVDFGTEYTMSGSWNDLDSNLVDLYYAVDSNTPVKFASNVSNSTNKGEDINYQYSIPADQLSIGMHQVSVYAVDDTGRKSNIEVVNVNVTGKLSFMSVTENVSFENMQIPNKPTYSKRNDDWDILVKDTRGSGSSWRLTATLMEEFSDSQGHFLRDALKFVNEDGIETTMALGAETNVYEMITQDEQNVSINWESDKGILLKIDPFVYIGDYTGKINWNLIDAP</sequence>
<dbReference type="Pfam" id="PF18483">
    <property type="entry name" value="Lectin_L-type_dom"/>
    <property type="match status" value="1"/>
</dbReference>
<dbReference type="RefSeq" id="WP_367405988.1">
    <property type="nucleotide sequence ID" value="NZ_JARNBH010000002.1"/>
</dbReference>
<gene>
    <name evidence="2" type="ORF">P4706_01950</name>
</gene>
<dbReference type="Gene3D" id="2.60.120.200">
    <property type="match status" value="1"/>
</dbReference>
<evidence type="ECO:0000313" key="2">
    <source>
        <dbReference type="EMBL" id="MEC0271845.1"/>
    </source>
</evidence>
<dbReference type="AlphaFoldDB" id="A0AAW9N9H4"/>
<dbReference type="InterPro" id="IPR056573">
    <property type="entry name" value="Lectin_L-type_dom"/>
</dbReference>
<accession>A0AAW9N9H4</accession>
<dbReference type="SUPFAM" id="SSF49899">
    <property type="entry name" value="Concanavalin A-like lectins/glucanases"/>
    <property type="match status" value="1"/>
</dbReference>
<feature type="chain" id="PRO_5043499843" evidence="1">
    <location>
        <begin position="31"/>
        <end position="774"/>
    </location>
</feature>
<evidence type="ECO:0000313" key="3">
    <source>
        <dbReference type="Proteomes" id="UP001307168"/>
    </source>
</evidence>
<dbReference type="CDD" id="cd01951">
    <property type="entry name" value="lectin_L-type"/>
    <property type="match status" value="1"/>
</dbReference>
<reference evidence="2 3" key="1">
    <citation type="submission" date="2023-03" db="EMBL/GenBank/DDBJ databases">
        <title>Bacillus Genome Sequencing.</title>
        <authorList>
            <person name="Dunlap C."/>
        </authorList>
    </citation>
    <scope>NUCLEOTIDE SEQUENCE [LARGE SCALE GENOMIC DNA]</scope>
    <source>
        <strain evidence="2 3">B-41290</strain>
    </source>
</reference>
<dbReference type="EMBL" id="JARNBH010000002">
    <property type="protein sequence ID" value="MEC0271845.1"/>
    <property type="molecule type" value="Genomic_DNA"/>
</dbReference>
<dbReference type="InterPro" id="IPR050258">
    <property type="entry name" value="Leguminous_Lectin"/>
</dbReference>
<name>A0AAW9N9H4_9BACI</name>
<comment type="caution">
    <text evidence="2">The sequence shown here is derived from an EMBL/GenBank/DDBJ whole genome shotgun (WGS) entry which is preliminary data.</text>
</comment>
<dbReference type="Proteomes" id="UP001307168">
    <property type="component" value="Unassembled WGS sequence"/>
</dbReference>
<protein>
    <submittedName>
        <fullName evidence="2">L-type lectin-domain containing protein</fullName>
    </submittedName>
</protein>
<proteinExistence type="predicted"/>
<dbReference type="PANTHER" id="PTHR32401">
    <property type="entry name" value="CONCANAVALIN A-LIKE LECTIN FAMILY PROTEIN"/>
    <property type="match status" value="1"/>
</dbReference>